<name>A0A8S5Q3Q6_9CAUD</name>
<comment type="similarity">
    <text evidence="1">Belongs to the N(4)/N(6)-methyltransferase family.</text>
</comment>
<evidence type="ECO:0000256" key="1">
    <source>
        <dbReference type="ARBA" id="ARBA00006594"/>
    </source>
</evidence>
<dbReference type="GO" id="GO:0003677">
    <property type="term" value="F:DNA binding"/>
    <property type="evidence" value="ECO:0007669"/>
    <property type="project" value="InterPro"/>
</dbReference>
<keyword evidence="3" id="KW-0808">Transferase</keyword>
<evidence type="ECO:0000313" key="5">
    <source>
        <dbReference type="EMBL" id="DAE13950.1"/>
    </source>
</evidence>
<dbReference type="SUPFAM" id="SSF53335">
    <property type="entry name" value="S-adenosyl-L-methionine-dependent methyltransferases"/>
    <property type="match status" value="1"/>
</dbReference>
<feature type="domain" description="DNA methylase N-4/N-6" evidence="4">
    <location>
        <begin position="128"/>
        <end position="215"/>
    </location>
</feature>
<dbReference type="InterPro" id="IPR001091">
    <property type="entry name" value="RM_Methyltransferase"/>
</dbReference>
<dbReference type="InterPro" id="IPR002941">
    <property type="entry name" value="DNA_methylase_N4/N6"/>
</dbReference>
<dbReference type="GO" id="GO:0032259">
    <property type="term" value="P:methylation"/>
    <property type="evidence" value="ECO:0007669"/>
    <property type="project" value="UniProtKB-KW"/>
</dbReference>
<accession>A0A8S5Q3Q6</accession>
<reference evidence="5" key="1">
    <citation type="journal article" date="2021" name="Proc. Natl. Acad. Sci. U.S.A.">
        <title>A Catalog of Tens of Thousands of Viruses from Human Metagenomes Reveals Hidden Associations with Chronic Diseases.</title>
        <authorList>
            <person name="Tisza M.J."/>
            <person name="Buck C.B."/>
        </authorList>
    </citation>
    <scope>NUCLEOTIDE SEQUENCE</scope>
    <source>
        <strain evidence="5">Ctxrg1</strain>
    </source>
</reference>
<evidence type="ECO:0000256" key="2">
    <source>
        <dbReference type="ARBA" id="ARBA00022603"/>
    </source>
</evidence>
<sequence length="225" mass="26502">MMQEFINGDCMEYLTNYPDNYFDLAIVDPPYFNGPEKRKFYGRKISPIGVQRIYTSTDTWELPTKEYFDELFRVSKHQIIWGVNYFSKIYNFGPGRIVWDKVNGKSSFSDCEIAYCSLHDSVRKVTHMWNGMFQGKSIEEGHIQQGNKKLNEKRIHPTQKPVNLYRWIVDKYCRPGFKILDTHVGSASSLIAFREANLNYVGFEINTEYFEKAKERVKNVEKNLE</sequence>
<dbReference type="GO" id="GO:0008170">
    <property type="term" value="F:N-methyltransferase activity"/>
    <property type="evidence" value="ECO:0007669"/>
    <property type="project" value="InterPro"/>
</dbReference>
<organism evidence="5">
    <name type="scientific">Siphoviridae sp. ctxrg1</name>
    <dbReference type="NCBI Taxonomy" id="2825741"/>
    <lineage>
        <taxon>Viruses</taxon>
        <taxon>Duplodnaviria</taxon>
        <taxon>Heunggongvirae</taxon>
        <taxon>Uroviricota</taxon>
        <taxon>Caudoviricetes</taxon>
    </lineage>
</organism>
<protein>
    <submittedName>
        <fullName evidence="5">Adenine specific DNA methyltransferase</fullName>
    </submittedName>
</protein>
<keyword evidence="2 5" id="KW-0489">Methyltransferase</keyword>
<dbReference type="EMBL" id="BK015573">
    <property type="protein sequence ID" value="DAE13950.1"/>
    <property type="molecule type" value="Genomic_DNA"/>
</dbReference>
<proteinExistence type="inferred from homology"/>
<dbReference type="PROSITE" id="PS00092">
    <property type="entry name" value="N6_MTASE"/>
    <property type="match status" value="1"/>
</dbReference>
<evidence type="ECO:0000256" key="3">
    <source>
        <dbReference type="ARBA" id="ARBA00022679"/>
    </source>
</evidence>
<dbReference type="Pfam" id="PF01555">
    <property type="entry name" value="N6_N4_Mtase"/>
    <property type="match status" value="1"/>
</dbReference>
<dbReference type="InterPro" id="IPR002052">
    <property type="entry name" value="DNA_methylase_N6_adenine_CS"/>
</dbReference>
<evidence type="ECO:0000259" key="4">
    <source>
        <dbReference type="Pfam" id="PF01555"/>
    </source>
</evidence>
<dbReference type="InterPro" id="IPR029063">
    <property type="entry name" value="SAM-dependent_MTases_sf"/>
</dbReference>
<dbReference type="PRINTS" id="PR00508">
    <property type="entry name" value="S21N4MTFRASE"/>
</dbReference>
<dbReference type="Gene3D" id="3.40.50.150">
    <property type="entry name" value="Vaccinia Virus protein VP39"/>
    <property type="match status" value="1"/>
</dbReference>